<evidence type="ECO:0000256" key="1">
    <source>
        <dbReference type="SAM" id="MobiDB-lite"/>
    </source>
</evidence>
<feature type="domain" description="DUF7312" evidence="3">
    <location>
        <begin position="36"/>
        <end position="96"/>
    </location>
</feature>
<dbReference type="EMBL" id="JBHSZQ010000002">
    <property type="protein sequence ID" value="MFC7124940.1"/>
    <property type="molecule type" value="Genomic_DNA"/>
</dbReference>
<evidence type="ECO:0000313" key="5">
    <source>
        <dbReference type="Proteomes" id="UP001596414"/>
    </source>
</evidence>
<dbReference type="RefSeq" id="WP_267638288.1">
    <property type="nucleotide sequence ID" value="NZ_JAODIY010000013.1"/>
</dbReference>
<feature type="transmembrane region" description="Helical" evidence="2">
    <location>
        <begin position="80"/>
        <end position="100"/>
    </location>
</feature>
<gene>
    <name evidence="4" type="ORF">ACFQJ7_02655</name>
</gene>
<evidence type="ECO:0000313" key="4">
    <source>
        <dbReference type="EMBL" id="MFC7124940.1"/>
    </source>
</evidence>
<protein>
    <recommendedName>
        <fullName evidence="3">DUF7312 domain-containing protein</fullName>
    </recommendedName>
</protein>
<organism evidence="4 5">
    <name type="scientific">Halovenus rubra</name>
    <dbReference type="NCBI Taxonomy" id="869890"/>
    <lineage>
        <taxon>Archaea</taxon>
        <taxon>Methanobacteriati</taxon>
        <taxon>Methanobacteriota</taxon>
        <taxon>Stenosarchaea group</taxon>
        <taxon>Halobacteria</taxon>
        <taxon>Halobacteriales</taxon>
        <taxon>Haloarculaceae</taxon>
        <taxon>Halovenus</taxon>
    </lineage>
</organism>
<accession>A0ABD5X1B6</accession>
<reference evidence="4 5" key="1">
    <citation type="journal article" date="2014" name="Int. J. Syst. Evol. Microbiol.">
        <title>Complete genome sequence of Corynebacterium casei LMG S-19264T (=DSM 44701T), isolated from a smear-ripened cheese.</title>
        <authorList>
            <consortium name="US DOE Joint Genome Institute (JGI-PGF)"/>
            <person name="Walter F."/>
            <person name="Albersmeier A."/>
            <person name="Kalinowski J."/>
            <person name="Ruckert C."/>
        </authorList>
    </citation>
    <scope>NUCLEOTIDE SEQUENCE [LARGE SCALE GENOMIC DNA]</scope>
    <source>
        <strain evidence="4 5">CGMCC 4.7215</strain>
    </source>
</reference>
<keyword evidence="2" id="KW-0812">Transmembrane</keyword>
<name>A0ABD5X1B6_9EURY</name>
<feature type="region of interest" description="Disordered" evidence="1">
    <location>
        <begin position="1"/>
        <end position="71"/>
    </location>
</feature>
<dbReference type="Proteomes" id="UP001596414">
    <property type="component" value="Unassembled WGS sequence"/>
</dbReference>
<sequence>MGTGSDEPDTPGNGERSDDDGPPQSASGTLAEDEQEDEWRFSLDDLPATDTENGKPNSNVAGTLETHQPLEPGSIDRENAFFVVVGILLILGLVVGALLGL</sequence>
<evidence type="ECO:0000259" key="3">
    <source>
        <dbReference type="Pfam" id="PF23994"/>
    </source>
</evidence>
<dbReference type="Pfam" id="PF23994">
    <property type="entry name" value="DUF7312"/>
    <property type="match status" value="1"/>
</dbReference>
<feature type="compositionally biased region" description="Polar residues" evidence="1">
    <location>
        <begin position="50"/>
        <end position="61"/>
    </location>
</feature>
<evidence type="ECO:0000256" key="2">
    <source>
        <dbReference type="SAM" id="Phobius"/>
    </source>
</evidence>
<dbReference type="AlphaFoldDB" id="A0ABD5X1B6"/>
<keyword evidence="2" id="KW-1133">Transmembrane helix</keyword>
<keyword evidence="2" id="KW-0472">Membrane</keyword>
<proteinExistence type="predicted"/>
<dbReference type="InterPro" id="IPR055736">
    <property type="entry name" value="DUF7312"/>
</dbReference>
<comment type="caution">
    <text evidence="4">The sequence shown here is derived from an EMBL/GenBank/DDBJ whole genome shotgun (WGS) entry which is preliminary data.</text>
</comment>